<evidence type="ECO:0000256" key="1">
    <source>
        <dbReference type="SAM" id="SignalP"/>
    </source>
</evidence>
<comment type="caution">
    <text evidence="2">The sequence shown here is derived from an EMBL/GenBank/DDBJ whole genome shotgun (WGS) entry which is preliminary data.</text>
</comment>
<accession>A0ABT3XNG6</accession>
<feature type="chain" id="PRO_5046821829" description="MORN repeat variant" evidence="1">
    <location>
        <begin position="24"/>
        <end position="135"/>
    </location>
</feature>
<gene>
    <name evidence="2" type="ORF">OF897_07020</name>
</gene>
<evidence type="ECO:0008006" key="4">
    <source>
        <dbReference type="Google" id="ProtNLM"/>
    </source>
</evidence>
<reference evidence="2" key="1">
    <citation type="submission" date="2022-10" db="EMBL/GenBank/DDBJ databases">
        <title>Chryseobacterium sp. nov., a novel bacterial species.</title>
        <authorList>
            <person name="Cao Y."/>
        </authorList>
    </citation>
    <scope>NUCLEOTIDE SEQUENCE</scope>
    <source>
        <strain evidence="2">CCTCC AB2015118</strain>
    </source>
</reference>
<dbReference type="EMBL" id="JAOVZW010000008">
    <property type="protein sequence ID" value="MCX8523672.1"/>
    <property type="molecule type" value="Genomic_DNA"/>
</dbReference>
<protein>
    <recommendedName>
        <fullName evidence="4">MORN repeat variant</fullName>
    </recommendedName>
</protein>
<evidence type="ECO:0000313" key="2">
    <source>
        <dbReference type="EMBL" id="MCX8523672.1"/>
    </source>
</evidence>
<name>A0ABT3XNG6_9FLAO</name>
<feature type="signal peptide" evidence="1">
    <location>
        <begin position="1"/>
        <end position="23"/>
    </location>
</feature>
<evidence type="ECO:0000313" key="3">
    <source>
        <dbReference type="Proteomes" id="UP001073122"/>
    </source>
</evidence>
<dbReference type="RefSeq" id="WP_267264981.1">
    <property type="nucleotide sequence ID" value="NZ_JAOVZW010000008.1"/>
</dbReference>
<proteinExistence type="predicted"/>
<keyword evidence="3" id="KW-1185">Reference proteome</keyword>
<dbReference type="Proteomes" id="UP001073122">
    <property type="component" value="Unassembled WGS sequence"/>
</dbReference>
<keyword evidence="1" id="KW-0732">Signal</keyword>
<organism evidence="2 3">
    <name type="scientific">Chryseobacterium formosus</name>
    <dbReference type="NCBI Taxonomy" id="1537363"/>
    <lineage>
        <taxon>Bacteria</taxon>
        <taxon>Pseudomonadati</taxon>
        <taxon>Bacteroidota</taxon>
        <taxon>Flavobacteriia</taxon>
        <taxon>Flavobacteriales</taxon>
        <taxon>Weeksellaceae</taxon>
        <taxon>Chryseobacterium group</taxon>
        <taxon>Chryseobacterium</taxon>
    </lineage>
</organism>
<sequence length="135" mass="16069">MFKKLYSLLLCFLIILASSQKLQKENDLYYIFKGEYEKDLCTPTNDTGFATCELYTFIIKKQYNILKIDGQNVEKEIKIFSKKINKKTYQIYDNNSKVIGEIYNLSGNFYLKYNGFLKKAEEKIERNGYKFNKIR</sequence>